<dbReference type="Proteomes" id="UP000770015">
    <property type="component" value="Unassembled WGS sequence"/>
</dbReference>
<protein>
    <submittedName>
        <fullName evidence="3">Pentatricopeptide repeat-containing protein</fullName>
    </submittedName>
</protein>
<feature type="compositionally biased region" description="Basic residues" evidence="2">
    <location>
        <begin position="42"/>
        <end position="51"/>
    </location>
</feature>
<feature type="repeat" description="PPR" evidence="1">
    <location>
        <begin position="384"/>
        <end position="419"/>
    </location>
</feature>
<dbReference type="Pfam" id="PF01535">
    <property type="entry name" value="PPR"/>
    <property type="match status" value="2"/>
</dbReference>
<name>A0A9P8VKW4_9PEZI</name>
<keyword evidence="4" id="KW-1185">Reference proteome</keyword>
<feature type="region of interest" description="Disordered" evidence="2">
    <location>
        <begin position="161"/>
        <end position="183"/>
    </location>
</feature>
<dbReference type="InterPro" id="IPR011990">
    <property type="entry name" value="TPR-like_helical_dom_sf"/>
</dbReference>
<evidence type="ECO:0000256" key="1">
    <source>
        <dbReference type="PROSITE-ProRule" id="PRU00708"/>
    </source>
</evidence>
<dbReference type="PANTHER" id="PTHR47938:SF45">
    <property type="entry name" value="PENTACOTRIPEPTIDE-REPEAT REGION OF PRORP DOMAIN-CONTAINING PROTEIN"/>
    <property type="match status" value="1"/>
</dbReference>
<dbReference type="PANTHER" id="PTHR47938">
    <property type="entry name" value="RESPIRATORY COMPLEX I CHAPERONE (CIA84), PUTATIVE (AFU_ORTHOLOGUE AFUA_2G06020)-RELATED"/>
    <property type="match status" value="1"/>
</dbReference>
<reference evidence="3" key="1">
    <citation type="journal article" date="2021" name="Nat. Commun.">
        <title>Genetic determinants of endophytism in the Arabidopsis root mycobiome.</title>
        <authorList>
            <person name="Mesny F."/>
            <person name="Miyauchi S."/>
            <person name="Thiergart T."/>
            <person name="Pickel B."/>
            <person name="Atanasova L."/>
            <person name="Karlsson M."/>
            <person name="Huettel B."/>
            <person name="Barry K.W."/>
            <person name="Haridas S."/>
            <person name="Chen C."/>
            <person name="Bauer D."/>
            <person name="Andreopoulos W."/>
            <person name="Pangilinan J."/>
            <person name="LaButti K."/>
            <person name="Riley R."/>
            <person name="Lipzen A."/>
            <person name="Clum A."/>
            <person name="Drula E."/>
            <person name="Henrissat B."/>
            <person name="Kohler A."/>
            <person name="Grigoriev I.V."/>
            <person name="Martin F.M."/>
            <person name="Hacquard S."/>
        </authorList>
    </citation>
    <scope>NUCLEOTIDE SEQUENCE</scope>
    <source>
        <strain evidence="3">MPI-SDFR-AT-0117</strain>
    </source>
</reference>
<feature type="repeat" description="PPR" evidence="1">
    <location>
        <begin position="314"/>
        <end position="348"/>
    </location>
</feature>
<dbReference type="OrthoDB" id="1908178at2759"/>
<evidence type="ECO:0000313" key="4">
    <source>
        <dbReference type="Proteomes" id="UP000770015"/>
    </source>
</evidence>
<proteinExistence type="predicted"/>
<dbReference type="EMBL" id="JAGSXJ010000002">
    <property type="protein sequence ID" value="KAH6695396.1"/>
    <property type="molecule type" value="Genomic_DNA"/>
</dbReference>
<dbReference type="PROSITE" id="PS51375">
    <property type="entry name" value="PPR"/>
    <property type="match status" value="2"/>
</dbReference>
<feature type="region of interest" description="Disordered" evidence="2">
    <location>
        <begin position="25"/>
        <end position="62"/>
    </location>
</feature>
<accession>A0A9P8VKW4</accession>
<dbReference type="GO" id="GO:0003729">
    <property type="term" value="F:mRNA binding"/>
    <property type="evidence" value="ECO:0007669"/>
    <property type="project" value="TreeGrafter"/>
</dbReference>
<dbReference type="InterPro" id="IPR002885">
    <property type="entry name" value="PPR_rpt"/>
</dbReference>
<comment type="caution">
    <text evidence="3">The sequence shown here is derived from an EMBL/GenBank/DDBJ whole genome shotgun (WGS) entry which is preliminary data.</text>
</comment>
<sequence length="624" mass="70592">MRALRGIDGSICGAILATRPPALAATATTGKPQHGEQLRVPRPARRSKTRKPREPSPLPSAAIHHCPRTSSWLLSTFLPEVPIPRSITCKRPFQFRPAHQQQARRYNHAATATSSVANPSIPRIRAKPEHLMSMVGKGEFGSVEEHLDLVRDPYMRRYARPDGPDLIVSDKRTDHNYPNEDEAIRGDPKVEELTRKMRLALVTRQRQPSRVPLQKIESLYKHLPQPRMLHLPATLRHRLLKAMGTPNKRDSTSMLRFFDLIEEVKNSGLMLNRREWNSALAFASKYVGSITDTETEMALQLWGEMERSGGQKANGVTFNILFDAAAKSGNFLLAEKIYDEMESRGLEFNRYHRVSLIYFFGLKEDADGVRAAYKEMVEAGEMIDTVALNCLIASLFRAGDPAAALRVWGQMMHHSSTTPTPPASKKLDKVISELLMMYSRVGRSHPELRSSFQEQTPVSPNLKTFQLVLYHWAWTVGDMGKVGVYLNYMQARNIPVCGSIFLILFKGFAKHGGGHYTSWTEARLKKVYASLLAALKNTDNTIEQVYLDTWLAGWTLRAFMKCAGPAAVHRVYDELQSCWKLNESEAAHMQDYLYEVLRGGSDQGVFTHEESRSRLRKPPRSHDM</sequence>
<evidence type="ECO:0000256" key="2">
    <source>
        <dbReference type="SAM" id="MobiDB-lite"/>
    </source>
</evidence>
<dbReference type="Gene3D" id="1.25.40.10">
    <property type="entry name" value="Tetratricopeptide repeat domain"/>
    <property type="match status" value="1"/>
</dbReference>
<gene>
    <name evidence="3" type="ORF">F5X68DRAFT_198372</name>
</gene>
<dbReference type="NCBIfam" id="TIGR00756">
    <property type="entry name" value="PPR"/>
    <property type="match status" value="2"/>
</dbReference>
<evidence type="ECO:0000313" key="3">
    <source>
        <dbReference type="EMBL" id="KAH6695396.1"/>
    </source>
</evidence>
<dbReference type="AlphaFoldDB" id="A0A9P8VKW4"/>
<organism evidence="3 4">
    <name type="scientific">Plectosphaerella plurivora</name>
    <dbReference type="NCBI Taxonomy" id="936078"/>
    <lineage>
        <taxon>Eukaryota</taxon>
        <taxon>Fungi</taxon>
        <taxon>Dikarya</taxon>
        <taxon>Ascomycota</taxon>
        <taxon>Pezizomycotina</taxon>
        <taxon>Sordariomycetes</taxon>
        <taxon>Hypocreomycetidae</taxon>
        <taxon>Glomerellales</taxon>
        <taxon>Plectosphaerellaceae</taxon>
        <taxon>Plectosphaerella</taxon>
    </lineage>
</organism>